<name>A0ABR2THM1_9ROSI</name>
<sequence length="162" mass="17268">MGGMTTPPARADSLSLSLVEPSVAVRQSSPSIGIFHLPAVISPSDARPVNVTSCKAGPSLSSCLRQRHRLPRLLLQPLPLFNVKLARFLMKLDNETVSIELKNGTVVYGTIIGSTSFRSPLPFHDIREEIAYAIDIPSPGGTALCMAAALKKDHKIGIGIAT</sequence>
<evidence type="ECO:0000313" key="2">
    <source>
        <dbReference type="Proteomes" id="UP001396334"/>
    </source>
</evidence>
<comment type="caution">
    <text evidence="1">The sequence shown here is derived from an EMBL/GenBank/DDBJ whole genome shotgun (WGS) entry which is preliminary data.</text>
</comment>
<proteinExistence type="predicted"/>
<organism evidence="1 2">
    <name type="scientific">Hibiscus sabdariffa</name>
    <name type="common">roselle</name>
    <dbReference type="NCBI Taxonomy" id="183260"/>
    <lineage>
        <taxon>Eukaryota</taxon>
        <taxon>Viridiplantae</taxon>
        <taxon>Streptophyta</taxon>
        <taxon>Embryophyta</taxon>
        <taxon>Tracheophyta</taxon>
        <taxon>Spermatophyta</taxon>
        <taxon>Magnoliopsida</taxon>
        <taxon>eudicotyledons</taxon>
        <taxon>Gunneridae</taxon>
        <taxon>Pentapetalae</taxon>
        <taxon>rosids</taxon>
        <taxon>malvids</taxon>
        <taxon>Malvales</taxon>
        <taxon>Malvaceae</taxon>
        <taxon>Malvoideae</taxon>
        <taxon>Hibiscus</taxon>
    </lineage>
</organism>
<reference evidence="1 2" key="1">
    <citation type="journal article" date="2024" name="G3 (Bethesda)">
        <title>Genome assembly of Hibiscus sabdariffa L. provides insights into metabolisms of medicinal natural products.</title>
        <authorList>
            <person name="Kim T."/>
        </authorList>
    </citation>
    <scope>NUCLEOTIDE SEQUENCE [LARGE SCALE GENOMIC DNA]</scope>
    <source>
        <strain evidence="1">TK-2024</strain>
        <tissue evidence="1">Old leaves</tissue>
    </source>
</reference>
<protein>
    <submittedName>
        <fullName evidence="1">Uncharacterized protein</fullName>
    </submittedName>
</protein>
<evidence type="ECO:0000313" key="1">
    <source>
        <dbReference type="EMBL" id="KAK9036988.1"/>
    </source>
</evidence>
<gene>
    <name evidence="1" type="ORF">V6N11_021911</name>
</gene>
<accession>A0ABR2THM1</accession>
<dbReference type="Gene3D" id="2.30.30.100">
    <property type="match status" value="1"/>
</dbReference>
<dbReference type="Proteomes" id="UP001396334">
    <property type="component" value="Unassembled WGS sequence"/>
</dbReference>
<keyword evidence="2" id="KW-1185">Reference proteome</keyword>
<dbReference type="EMBL" id="JBBPBN010000005">
    <property type="protein sequence ID" value="KAK9036988.1"/>
    <property type="molecule type" value="Genomic_DNA"/>
</dbReference>